<comment type="caution">
    <text evidence="2">The sequence shown here is derived from an EMBL/GenBank/DDBJ whole genome shotgun (WGS) entry which is preliminary data.</text>
</comment>
<name>A0A940MFW2_9ACTN</name>
<evidence type="ECO:0000313" key="2">
    <source>
        <dbReference type="EMBL" id="MBP0457878.1"/>
    </source>
</evidence>
<protein>
    <submittedName>
        <fullName evidence="2">Uncharacterized protein</fullName>
    </submittedName>
</protein>
<dbReference type="Proteomes" id="UP000670475">
    <property type="component" value="Unassembled WGS sequence"/>
</dbReference>
<dbReference type="RefSeq" id="WP_209339637.1">
    <property type="nucleotide sequence ID" value="NZ_JAGIQL010000030.1"/>
</dbReference>
<feature type="region of interest" description="Disordered" evidence="1">
    <location>
        <begin position="170"/>
        <end position="199"/>
    </location>
</feature>
<sequence>MTGSGADSAAGRRRFLPAFPRLWRRAAVVGSVAAAYDAAHGGGRAGTRPIGREDEQRVLREWEVLRDRLTSLARARLADVGDLLSDARLELPGGAESAVRREYDAALEAFQAAGKILDEAVDLPDLTASVVLADRAAELFAAAHARHEGRRPPKRVVRCFYNPLHGRAELPTDRATHGKRGKGGKGAKGGGRVRVSPREAAADRRPACSSCRLAILADQAPDVLPALFTVKVSKHRSAKVFVPYYALPQQMSLWSATGCGAYDDEAPARVLRGEHRRRAEGAR</sequence>
<gene>
    <name evidence="2" type="ORF">JFN87_10250</name>
</gene>
<dbReference type="AlphaFoldDB" id="A0A940MFW2"/>
<keyword evidence="3" id="KW-1185">Reference proteome</keyword>
<evidence type="ECO:0000313" key="3">
    <source>
        <dbReference type="Proteomes" id="UP000670475"/>
    </source>
</evidence>
<reference evidence="2" key="1">
    <citation type="submission" date="2021-03" db="EMBL/GenBank/DDBJ databases">
        <title>Whole genome sequence of Streptomyces bomunensis MMS17-BM035.</title>
        <authorList>
            <person name="Lee J.H."/>
        </authorList>
    </citation>
    <scope>NUCLEOTIDE SEQUENCE</scope>
    <source>
        <strain evidence="2">MMS17-BM035</strain>
    </source>
</reference>
<proteinExistence type="predicted"/>
<evidence type="ECO:0000256" key="1">
    <source>
        <dbReference type="SAM" id="MobiDB-lite"/>
    </source>
</evidence>
<accession>A0A940MFW2</accession>
<dbReference type="EMBL" id="JAGIQL010000030">
    <property type="protein sequence ID" value="MBP0457878.1"/>
    <property type="molecule type" value="Genomic_DNA"/>
</dbReference>
<organism evidence="2 3">
    <name type="scientific">Streptomyces montanisoli</name>
    <dbReference type="NCBI Taxonomy" id="2798581"/>
    <lineage>
        <taxon>Bacteria</taxon>
        <taxon>Bacillati</taxon>
        <taxon>Actinomycetota</taxon>
        <taxon>Actinomycetes</taxon>
        <taxon>Kitasatosporales</taxon>
        <taxon>Streptomycetaceae</taxon>
        <taxon>Streptomyces</taxon>
    </lineage>
</organism>